<dbReference type="Proteomes" id="UP000320672">
    <property type="component" value="Chromosome"/>
</dbReference>
<evidence type="ECO:0000256" key="1">
    <source>
        <dbReference type="SAM" id="MobiDB-lite"/>
    </source>
</evidence>
<feature type="compositionally biased region" description="Low complexity" evidence="1">
    <location>
        <begin position="54"/>
        <end position="65"/>
    </location>
</feature>
<name>A0A517MAH8_9BACT</name>
<protein>
    <submittedName>
        <fullName evidence="2">Uncharacterized protein</fullName>
    </submittedName>
</protein>
<dbReference type="OrthoDB" id="9983816at2"/>
<feature type="region of interest" description="Disordered" evidence="1">
    <location>
        <begin position="45"/>
        <end position="83"/>
    </location>
</feature>
<feature type="region of interest" description="Disordered" evidence="1">
    <location>
        <begin position="1"/>
        <end position="29"/>
    </location>
</feature>
<reference evidence="2 3" key="1">
    <citation type="submission" date="2019-02" db="EMBL/GenBank/DDBJ databases">
        <title>Deep-cultivation of Planctomycetes and their phenomic and genomic characterization uncovers novel biology.</title>
        <authorList>
            <person name="Wiegand S."/>
            <person name="Jogler M."/>
            <person name="Boedeker C."/>
            <person name="Pinto D."/>
            <person name="Vollmers J."/>
            <person name="Rivas-Marin E."/>
            <person name="Kohn T."/>
            <person name="Peeters S.H."/>
            <person name="Heuer A."/>
            <person name="Rast P."/>
            <person name="Oberbeckmann S."/>
            <person name="Bunk B."/>
            <person name="Jeske O."/>
            <person name="Meyerdierks A."/>
            <person name="Storesund J.E."/>
            <person name="Kallscheuer N."/>
            <person name="Luecker S."/>
            <person name="Lage O.M."/>
            <person name="Pohl T."/>
            <person name="Merkel B.J."/>
            <person name="Hornburger P."/>
            <person name="Mueller R.-W."/>
            <person name="Bruemmer F."/>
            <person name="Labrenz M."/>
            <person name="Spormann A.M."/>
            <person name="Op den Camp H."/>
            <person name="Overmann J."/>
            <person name="Amann R."/>
            <person name="Jetten M.S.M."/>
            <person name="Mascher T."/>
            <person name="Medema M.H."/>
            <person name="Devos D.P."/>
            <person name="Kaster A.-K."/>
            <person name="Ovreas L."/>
            <person name="Rohde M."/>
            <person name="Galperin M.Y."/>
            <person name="Jogler C."/>
        </authorList>
    </citation>
    <scope>NUCLEOTIDE SEQUENCE [LARGE SCALE GENOMIC DNA]</scope>
    <source>
        <strain evidence="2 3">FF011L</strain>
    </source>
</reference>
<keyword evidence="3" id="KW-1185">Reference proteome</keyword>
<dbReference type="EMBL" id="CP036262">
    <property type="protein sequence ID" value="QDS91886.1"/>
    <property type="molecule type" value="Genomic_DNA"/>
</dbReference>
<dbReference type="AlphaFoldDB" id="A0A517MAH8"/>
<organism evidence="2 3">
    <name type="scientific">Roseimaritima multifibrata</name>
    <dbReference type="NCBI Taxonomy" id="1930274"/>
    <lineage>
        <taxon>Bacteria</taxon>
        <taxon>Pseudomonadati</taxon>
        <taxon>Planctomycetota</taxon>
        <taxon>Planctomycetia</taxon>
        <taxon>Pirellulales</taxon>
        <taxon>Pirellulaceae</taxon>
        <taxon>Roseimaritima</taxon>
    </lineage>
</organism>
<accession>A0A517MAH8</accession>
<evidence type="ECO:0000313" key="2">
    <source>
        <dbReference type="EMBL" id="QDS91886.1"/>
    </source>
</evidence>
<dbReference type="KEGG" id="rml:FF011L_06220"/>
<feature type="compositionally biased region" description="Pro residues" evidence="1">
    <location>
        <begin position="66"/>
        <end position="77"/>
    </location>
</feature>
<proteinExistence type="predicted"/>
<sequence>MGKKKPLATPDPTVSVSYDWGSKGQRRTKTFDDAHAAKAFYTAKDKAGKNPKVAATTDDTTAPAPRQTPPNEGPPSLPGVRPMRTRPYLAGVVVAKHGLAAGVTDAMVAELDAAYGKPNPVESKFCLKNAHHAARGFLGLAADAIA</sequence>
<dbReference type="RefSeq" id="WP_145350069.1">
    <property type="nucleotide sequence ID" value="NZ_CP036262.1"/>
</dbReference>
<evidence type="ECO:0000313" key="3">
    <source>
        <dbReference type="Proteomes" id="UP000320672"/>
    </source>
</evidence>
<gene>
    <name evidence="2" type="ORF">FF011L_06220</name>
</gene>